<gene>
    <name evidence="2" type="ORF">RSO01_21080</name>
</gene>
<dbReference type="RefSeq" id="WP_170302977.1">
    <property type="nucleotide sequence ID" value="NZ_BKAJ01000033.1"/>
</dbReference>
<evidence type="ECO:0000313" key="3">
    <source>
        <dbReference type="Proteomes" id="UP000321058"/>
    </source>
</evidence>
<dbReference type="InterPro" id="IPR039366">
    <property type="entry name" value="Pilotin"/>
</dbReference>
<reference evidence="2 3" key="1">
    <citation type="submission" date="2019-07" db="EMBL/GenBank/DDBJ databases">
        <title>Whole genome shotgun sequence of Reyranella soli NBRC 108950.</title>
        <authorList>
            <person name="Hosoyama A."/>
            <person name="Uohara A."/>
            <person name="Ohji S."/>
            <person name="Ichikawa N."/>
        </authorList>
    </citation>
    <scope>NUCLEOTIDE SEQUENCE [LARGE SCALE GENOMIC DNA]</scope>
    <source>
        <strain evidence="2 3">NBRC 108950</strain>
    </source>
</reference>
<organism evidence="2 3">
    <name type="scientific">Reyranella soli</name>
    <dbReference type="NCBI Taxonomy" id="1230389"/>
    <lineage>
        <taxon>Bacteria</taxon>
        <taxon>Pseudomonadati</taxon>
        <taxon>Pseudomonadota</taxon>
        <taxon>Alphaproteobacteria</taxon>
        <taxon>Hyphomicrobiales</taxon>
        <taxon>Reyranellaceae</taxon>
        <taxon>Reyranella</taxon>
    </lineage>
</organism>
<sequence>MYLHKLATVLLAFGLAAPALARDEGGISSLAISRCAGKVGIDTRQSDAAFGLIALDGIPWVTIERTEESVGTQPITTTVTGMGAFHRRNGTSIPFRFTCVLDARGEALMFHASPLMRNLGDSLPPATVVVGSASYPERMVLPKGVELRVQLLDIGKPSTAQVIAEQVVRSGWQVPIPFTLRLPKDWSLEDRKLAIAARLVLAHRSLFELTEPRPITAADLRKPIELTLEKVESSNH</sequence>
<keyword evidence="1" id="KW-0732">Signal</keyword>
<dbReference type="EMBL" id="BKAJ01000033">
    <property type="protein sequence ID" value="GEP54942.1"/>
    <property type="molecule type" value="Genomic_DNA"/>
</dbReference>
<name>A0A512N7I9_9HYPH</name>
<evidence type="ECO:0000313" key="2">
    <source>
        <dbReference type="EMBL" id="GEP54942.1"/>
    </source>
</evidence>
<protein>
    <submittedName>
        <fullName evidence="2">Uncharacterized protein</fullName>
    </submittedName>
</protein>
<feature type="chain" id="PRO_5021826536" evidence="1">
    <location>
        <begin position="22"/>
        <end position="236"/>
    </location>
</feature>
<evidence type="ECO:0000256" key="1">
    <source>
        <dbReference type="SAM" id="SignalP"/>
    </source>
</evidence>
<dbReference type="AlphaFoldDB" id="A0A512N7I9"/>
<feature type="signal peptide" evidence="1">
    <location>
        <begin position="1"/>
        <end position="21"/>
    </location>
</feature>
<accession>A0A512N7I9</accession>
<keyword evidence="3" id="KW-1185">Reference proteome</keyword>
<dbReference type="Proteomes" id="UP000321058">
    <property type="component" value="Unassembled WGS sequence"/>
</dbReference>
<proteinExistence type="predicted"/>
<comment type="caution">
    <text evidence="2">The sequence shown here is derived from an EMBL/GenBank/DDBJ whole genome shotgun (WGS) entry which is preliminary data.</text>
</comment>
<dbReference type="Pfam" id="PF09619">
    <property type="entry name" value="YscW"/>
    <property type="match status" value="1"/>
</dbReference>